<organism evidence="2 3">
    <name type="scientific">Piscinibacter sakaiensis</name>
    <name type="common">Ideonella sakaiensis</name>
    <dbReference type="NCBI Taxonomy" id="1547922"/>
    <lineage>
        <taxon>Bacteria</taxon>
        <taxon>Pseudomonadati</taxon>
        <taxon>Pseudomonadota</taxon>
        <taxon>Betaproteobacteria</taxon>
        <taxon>Burkholderiales</taxon>
        <taxon>Sphaerotilaceae</taxon>
        <taxon>Piscinibacter</taxon>
    </lineage>
</organism>
<reference evidence="3" key="1">
    <citation type="submission" date="2015-07" db="EMBL/GenBank/DDBJ databases">
        <title>Discovery of a poly(ethylene terephthalate assimilation.</title>
        <authorList>
            <person name="Yoshida S."/>
            <person name="Hiraga K."/>
            <person name="Takehana T."/>
            <person name="Taniguchi I."/>
            <person name="Yamaji H."/>
            <person name="Maeda Y."/>
            <person name="Toyohara K."/>
            <person name="Miyamoto K."/>
            <person name="Kimura Y."/>
            <person name="Oda K."/>
        </authorList>
    </citation>
    <scope>NUCLEOTIDE SEQUENCE [LARGE SCALE GENOMIC DNA]</scope>
    <source>
        <strain evidence="3">NBRC 110686 / TISTR 2288 / 201-F6</strain>
    </source>
</reference>
<proteinExistence type="predicted"/>
<evidence type="ECO:0000256" key="1">
    <source>
        <dbReference type="SAM" id="MobiDB-lite"/>
    </source>
</evidence>
<dbReference type="RefSeq" id="WP_054022045.1">
    <property type="nucleotide sequence ID" value="NZ_BBYR01000067.1"/>
</dbReference>
<dbReference type="STRING" id="1547922.ISF6_4342"/>
<dbReference type="OrthoDB" id="9153806at2"/>
<accession>A0A0K8P657</accession>
<dbReference type="EMBL" id="BBYR01000067">
    <property type="protein sequence ID" value="GAP38148.1"/>
    <property type="molecule type" value="Genomic_DNA"/>
</dbReference>
<comment type="caution">
    <text evidence="2">The sequence shown here is derived from an EMBL/GenBank/DDBJ whole genome shotgun (WGS) entry which is preliminary data.</text>
</comment>
<sequence>MTQTAHVVGEVAFRPGDGPLMPIPPGPIEVRPGSTEVTLSWADGDARGAATMPIREFSRYVADGAIRLDA</sequence>
<feature type="region of interest" description="Disordered" evidence="1">
    <location>
        <begin position="1"/>
        <end position="24"/>
    </location>
</feature>
<reference evidence="2 3" key="2">
    <citation type="journal article" date="2016" name="Science">
        <title>A bacterium that degrades and assimilates poly(ethylene terephthalate).</title>
        <authorList>
            <person name="Yoshida S."/>
            <person name="Hiraga K."/>
            <person name="Takehana T."/>
            <person name="Taniguchi I."/>
            <person name="Yamaji H."/>
            <person name="Maeda Y."/>
            <person name="Toyohara K."/>
            <person name="Miyamoto K."/>
            <person name="Kimura Y."/>
            <person name="Oda K."/>
        </authorList>
    </citation>
    <scope>NUCLEOTIDE SEQUENCE [LARGE SCALE GENOMIC DNA]</scope>
    <source>
        <strain evidence="3">NBRC 110686 / TISTR 2288 / 201-F6</strain>
    </source>
</reference>
<protein>
    <submittedName>
        <fullName evidence="2">Uncharacterized protein</fullName>
    </submittedName>
</protein>
<keyword evidence="3" id="KW-1185">Reference proteome</keyword>
<gene>
    <name evidence="2" type="ORF">ISF6_4342</name>
</gene>
<evidence type="ECO:0000313" key="3">
    <source>
        <dbReference type="Proteomes" id="UP000037660"/>
    </source>
</evidence>
<name>A0A0K8P657_PISS1</name>
<dbReference type="Proteomes" id="UP000037660">
    <property type="component" value="Unassembled WGS sequence"/>
</dbReference>
<dbReference type="AlphaFoldDB" id="A0A0K8P657"/>
<evidence type="ECO:0000313" key="2">
    <source>
        <dbReference type="EMBL" id="GAP38148.1"/>
    </source>
</evidence>